<evidence type="ECO:0000313" key="1">
    <source>
        <dbReference type="EMBL" id="RFU81488.1"/>
    </source>
</evidence>
<sequence length="308" mass="36451">MENDSSVSGIQRRELSNKVYYYSRAHLLDEVCGPPDTSMASYSTTEGSAAKISLVMKILGMIANVDVQLNFCGYGGKLSEFCYEKDRMRYIQQMSSNYLELNHGNKYPSCELIYDIESLECSKVYHEQNKLYHRLNQLFWFGIGDIQSIEKDIESRENKYRSFFRIAHRDTVDDCSYSRLYFQIDAAVCEFYALRLYHFRCQGETLPDDKIRSWVTLYLQIAYRLQQIKVRYHWFDKSLFLVGAETHDAIYRDWIQRRMIRSDLKKALMCVWEKEKMQGKRLSREEYRAILRSASETYDAIPAIVDYV</sequence>
<gene>
    <name evidence="1" type="ORF">TARUN_710</name>
</gene>
<reference evidence="1 2" key="1">
    <citation type="journal article" date="2018" name="PLoS Pathog.">
        <title>Evolution of structural diversity of trichothecenes, a family of toxins produced by plant pathogenic and entomopathogenic fungi.</title>
        <authorList>
            <person name="Proctor R.H."/>
            <person name="McCormick S.P."/>
            <person name="Kim H.S."/>
            <person name="Cardoza R.E."/>
            <person name="Stanley A.M."/>
            <person name="Lindo L."/>
            <person name="Kelly A."/>
            <person name="Brown D.W."/>
            <person name="Lee T."/>
            <person name="Vaughan M.M."/>
            <person name="Alexander N.J."/>
            <person name="Busman M."/>
            <person name="Gutierrez S."/>
        </authorList>
    </citation>
    <scope>NUCLEOTIDE SEQUENCE [LARGE SCALE GENOMIC DNA]</scope>
    <source>
        <strain evidence="1 2">IBT 40837</strain>
    </source>
</reference>
<accession>A0A395NZG3</accession>
<keyword evidence="2" id="KW-1185">Reference proteome</keyword>
<dbReference type="EMBL" id="PXOA01000045">
    <property type="protein sequence ID" value="RFU81488.1"/>
    <property type="molecule type" value="Genomic_DNA"/>
</dbReference>
<protein>
    <submittedName>
        <fullName evidence="1">Transcription factor cys6</fullName>
    </submittedName>
</protein>
<dbReference type="Proteomes" id="UP000266272">
    <property type="component" value="Unassembled WGS sequence"/>
</dbReference>
<proteinExistence type="predicted"/>
<comment type="caution">
    <text evidence="1">The sequence shown here is derived from an EMBL/GenBank/DDBJ whole genome shotgun (WGS) entry which is preliminary data.</text>
</comment>
<dbReference type="AlphaFoldDB" id="A0A395NZG3"/>
<organism evidence="1 2">
    <name type="scientific">Trichoderma arundinaceum</name>
    <dbReference type="NCBI Taxonomy" id="490622"/>
    <lineage>
        <taxon>Eukaryota</taxon>
        <taxon>Fungi</taxon>
        <taxon>Dikarya</taxon>
        <taxon>Ascomycota</taxon>
        <taxon>Pezizomycotina</taxon>
        <taxon>Sordariomycetes</taxon>
        <taxon>Hypocreomycetidae</taxon>
        <taxon>Hypocreales</taxon>
        <taxon>Hypocreaceae</taxon>
        <taxon>Trichoderma</taxon>
    </lineage>
</organism>
<name>A0A395NZG3_TRIAR</name>
<evidence type="ECO:0000313" key="2">
    <source>
        <dbReference type="Proteomes" id="UP000266272"/>
    </source>
</evidence>
<dbReference type="OrthoDB" id="4356994at2759"/>